<dbReference type="PANTHER" id="PTHR43418">
    <property type="entry name" value="MULTIFUNCTIONAL TRYPTOPHAN BIOSYNTHESIS PROTEIN-RELATED"/>
    <property type="match status" value="1"/>
</dbReference>
<dbReference type="UniPathway" id="UPA00070">
    <property type="reaction ID" value="UER00115"/>
</dbReference>
<keyword evidence="11" id="KW-0055">Arginine biosynthesis</keyword>
<dbReference type="Pfam" id="PF00117">
    <property type="entry name" value="GATase"/>
    <property type="match status" value="1"/>
</dbReference>
<gene>
    <name evidence="11" type="primary">carA</name>
    <name evidence="13" type="ORF">SAMN05216508_1403</name>
</gene>
<name>A0A1I7ICN0_9FIRM</name>
<keyword evidence="5 11" id="KW-0547">Nucleotide-binding</keyword>
<evidence type="ECO:0000313" key="13">
    <source>
        <dbReference type="EMBL" id="SFU70715.1"/>
    </source>
</evidence>
<comment type="catalytic activity">
    <reaction evidence="10 11">
        <text>L-glutamine + H2O = L-glutamate + NH4(+)</text>
        <dbReference type="Rhea" id="RHEA:15889"/>
        <dbReference type="ChEBI" id="CHEBI:15377"/>
        <dbReference type="ChEBI" id="CHEBI:28938"/>
        <dbReference type="ChEBI" id="CHEBI:29985"/>
        <dbReference type="ChEBI" id="CHEBI:58359"/>
    </reaction>
</comment>
<comment type="pathway">
    <text evidence="2 11">Amino-acid biosynthesis; L-arginine biosynthesis; carbamoyl phosphate from bicarbonate: step 1/1.</text>
</comment>
<feature type="binding site" evidence="11">
    <location>
        <position position="221"/>
    </location>
    <ligand>
        <name>L-glutamine</name>
        <dbReference type="ChEBI" id="CHEBI:58359"/>
    </ligand>
</feature>
<dbReference type="PRINTS" id="PR00099">
    <property type="entry name" value="CPSGATASE"/>
</dbReference>
<dbReference type="SMART" id="SM01097">
    <property type="entry name" value="CPSase_sm_chain"/>
    <property type="match status" value="1"/>
</dbReference>
<comment type="catalytic activity">
    <reaction evidence="9 11">
        <text>hydrogencarbonate + L-glutamine + 2 ATP + H2O = carbamoyl phosphate + L-glutamate + 2 ADP + phosphate + 2 H(+)</text>
        <dbReference type="Rhea" id="RHEA:18633"/>
        <dbReference type="ChEBI" id="CHEBI:15377"/>
        <dbReference type="ChEBI" id="CHEBI:15378"/>
        <dbReference type="ChEBI" id="CHEBI:17544"/>
        <dbReference type="ChEBI" id="CHEBI:29985"/>
        <dbReference type="ChEBI" id="CHEBI:30616"/>
        <dbReference type="ChEBI" id="CHEBI:43474"/>
        <dbReference type="ChEBI" id="CHEBI:58228"/>
        <dbReference type="ChEBI" id="CHEBI:58359"/>
        <dbReference type="ChEBI" id="CHEBI:456216"/>
        <dbReference type="EC" id="6.3.5.5"/>
    </reaction>
</comment>
<feature type="binding site" evidence="11">
    <location>
        <position position="45"/>
    </location>
    <ligand>
        <name>L-glutamine</name>
        <dbReference type="ChEBI" id="CHEBI:58359"/>
    </ligand>
</feature>
<dbReference type="Proteomes" id="UP000198817">
    <property type="component" value="Unassembled WGS sequence"/>
</dbReference>
<evidence type="ECO:0000256" key="4">
    <source>
        <dbReference type="ARBA" id="ARBA00022598"/>
    </source>
</evidence>
<comment type="function">
    <text evidence="11">Small subunit of the glutamine-dependent carbamoyl phosphate synthetase (CPSase). CPSase catalyzes the formation of carbamoyl phosphate from the ammonia moiety of glutamine, carbonate, and phosphate donated by ATP, constituting the first step of 2 biosynthetic pathways, one leading to arginine and/or urea and the other to pyrimidine nucleotides. The small subunit (glutamine amidotransferase) binds and cleaves glutamine to supply the large subunit with the substrate ammonia.</text>
</comment>
<evidence type="ECO:0000256" key="9">
    <source>
        <dbReference type="ARBA" id="ARBA00048816"/>
    </source>
</evidence>
<comment type="caution">
    <text evidence="11">Lacks conserved residue(s) required for the propagation of feature annotation.</text>
</comment>
<evidence type="ECO:0000313" key="14">
    <source>
        <dbReference type="Proteomes" id="UP000198817"/>
    </source>
</evidence>
<dbReference type="UniPathway" id="UPA00068">
    <property type="reaction ID" value="UER00171"/>
</dbReference>
<evidence type="ECO:0000256" key="11">
    <source>
        <dbReference type="HAMAP-Rule" id="MF_01209"/>
    </source>
</evidence>
<dbReference type="GO" id="GO:0006541">
    <property type="term" value="P:glutamine metabolic process"/>
    <property type="evidence" value="ECO:0007669"/>
    <property type="project" value="InterPro"/>
</dbReference>
<comment type="subunit">
    <text evidence="11">Composed of two chains; the small (or glutamine) chain promotes the hydrolysis of glutamine to ammonia, which is used by the large (or ammonia) chain to synthesize carbamoyl phosphate. Tetramer of heterodimers (alpha,beta)4.</text>
</comment>
<dbReference type="PRINTS" id="PR00096">
    <property type="entry name" value="GATASE"/>
</dbReference>
<proteinExistence type="inferred from homology"/>
<dbReference type="FunFam" id="3.50.30.20:FF:000001">
    <property type="entry name" value="Carbamoyl-phosphate synthase small chain"/>
    <property type="match status" value="1"/>
</dbReference>
<keyword evidence="14" id="KW-1185">Reference proteome</keyword>
<dbReference type="EMBL" id="FPBT01000040">
    <property type="protein sequence ID" value="SFU70715.1"/>
    <property type="molecule type" value="Genomic_DNA"/>
</dbReference>
<evidence type="ECO:0000256" key="5">
    <source>
        <dbReference type="ARBA" id="ARBA00022741"/>
    </source>
</evidence>
<feature type="active site" description="Nucleophile" evidence="11">
    <location>
        <position position="255"/>
    </location>
</feature>
<dbReference type="InterPro" id="IPR006274">
    <property type="entry name" value="CarbamoylP_synth_ssu"/>
</dbReference>
<dbReference type="HAMAP" id="MF_01209">
    <property type="entry name" value="CPSase_S_chain"/>
    <property type="match status" value="1"/>
</dbReference>
<evidence type="ECO:0000256" key="7">
    <source>
        <dbReference type="ARBA" id="ARBA00022962"/>
    </source>
</evidence>
<keyword evidence="4 11" id="KW-0436">Ligase</keyword>
<feature type="domain" description="Carbamoyl-phosphate synthase small subunit N-terminal" evidence="12">
    <location>
        <begin position="1"/>
        <end position="131"/>
    </location>
</feature>
<dbReference type="InterPro" id="IPR050472">
    <property type="entry name" value="Anth_synth/Amidotransfase"/>
</dbReference>
<feature type="binding site" evidence="11">
    <location>
        <position position="256"/>
    </location>
    <ligand>
        <name>L-glutamine</name>
        <dbReference type="ChEBI" id="CHEBI:58359"/>
    </ligand>
</feature>
<accession>A0A1I7ICN0</accession>
<dbReference type="STRING" id="155865.SAMN05216515_1417"/>
<dbReference type="GO" id="GO:0004359">
    <property type="term" value="F:glutaminase activity"/>
    <property type="evidence" value="ECO:0007669"/>
    <property type="project" value="RHEA"/>
</dbReference>
<dbReference type="GO" id="GO:0006207">
    <property type="term" value="P:'de novo' pyrimidine nucleobase biosynthetic process"/>
    <property type="evidence" value="ECO:0007669"/>
    <property type="project" value="InterPro"/>
</dbReference>
<feature type="region of interest" description="CPSase" evidence="11">
    <location>
        <begin position="1"/>
        <end position="172"/>
    </location>
</feature>
<protein>
    <recommendedName>
        <fullName evidence="11">Carbamoyl phosphate synthase small chain</fullName>
        <ecNumber evidence="11">6.3.5.5</ecNumber>
    </recommendedName>
    <alternativeName>
        <fullName evidence="11">Carbamoyl phosphate synthetase glutamine chain</fullName>
    </alternativeName>
</protein>
<dbReference type="AlphaFoldDB" id="A0A1I7ICN0"/>
<dbReference type="RefSeq" id="WP_090472166.1">
    <property type="nucleotide sequence ID" value="NZ_CACVNK010000037.1"/>
</dbReference>
<feature type="binding site" evidence="11">
    <location>
        <position position="259"/>
    </location>
    <ligand>
        <name>L-glutamine</name>
        <dbReference type="ChEBI" id="CHEBI:58359"/>
    </ligand>
</feature>
<evidence type="ECO:0000256" key="2">
    <source>
        <dbReference type="ARBA" id="ARBA00005077"/>
    </source>
</evidence>
<sequence>MKGTVYFEDGTVFRGKGFGYEGTKVGEIVFNTAMTGYQKTLTDPSYSGQIITMTYPLIGNYGINDTDYESEKIHAFGLVAKDVCFKPSNWRCVKTIDQWLKEQEVPGVYDVDTREITMKIREKGCMKVVITTENIPLAKLKEMCDAAELPTDQMKYAGTREVVEMKAENPKFNVAVLDMGVKRSILKELVKRGCNLTIFPYGTKAKTILAMKPDGVFLTNGPGDPESAEENIIVIEKLVTNSNYGPDQMPIFGICMGHQLLALAAGGHTYKLKYGHRGVNHGVFDKVTGRSYITSQNHSYCVDAGSVILKGMDITHLNLNDGSVEGMQSIDKPVFSVQFHPESNPGPNDTGYLFDKFIDLMEGGRL</sequence>
<dbReference type="SUPFAM" id="SSF52021">
    <property type="entry name" value="Carbamoyl phosphate synthetase, small subunit N-terminal domain"/>
    <property type="match status" value="1"/>
</dbReference>
<dbReference type="InterPro" id="IPR017926">
    <property type="entry name" value="GATASE"/>
</dbReference>
<dbReference type="GO" id="GO:0004088">
    <property type="term" value="F:carbamoyl-phosphate synthase (glutamine-hydrolyzing) activity"/>
    <property type="evidence" value="ECO:0007669"/>
    <property type="project" value="UniProtKB-UniRule"/>
</dbReference>
<dbReference type="NCBIfam" id="NF009475">
    <property type="entry name" value="PRK12838.1"/>
    <property type="match status" value="1"/>
</dbReference>
<dbReference type="EC" id="6.3.5.5" evidence="11"/>
<evidence type="ECO:0000256" key="3">
    <source>
        <dbReference type="ARBA" id="ARBA00007800"/>
    </source>
</evidence>
<evidence type="ECO:0000259" key="12">
    <source>
        <dbReference type="SMART" id="SM01097"/>
    </source>
</evidence>
<dbReference type="GO" id="GO:0005524">
    <property type="term" value="F:ATP binding"/>
    <property type="evidence" value="ECO:0007669"/>
    <property type="project" value="UniProtKB-UniRule"/>
</dbReference>
<keyword evidence="7 11" id="KW-0315">Glutamine amidotransferase</keyword>
<dbReference type="CDD" id="cd01744">
    <property type="entry name" value="GATase1_CPSase"/>
    <property type="match status" value="1"/>
</dbReference>
<evidence type="ECO:0000256" key="6">
    <source>
        <dbReference type="ARBA" id="ARBA00022840"/>
    </source>
</evidence>
<keyword evidence="6 11" id="KW-0067">ATP-binding</keyword>
<comment type="similarity">
    <text evidence="3 11">Belongs to the CarA family.</text>
</comment>
<organism evidence="13 14">
    <name type="scientific">Eubacterium pyruvativorans</name>
    <dbReference type="NCBI Taxonomy" id="155865"/>
    <lineage>
        <taxon>Bacteria</taxon>
        <taxon>Bacillati</taxon>
        <taxon>Bacillota</taxon>
        <taxon>Clostridia</taxon>
        <taxon>Eubacteriales</taxon>
        <taxon>Eubacteriaceae</taxon>
        <taxon>Eubacterium</taxon>
    </lineage>
</organism>
<dbReference type="GO" id="GO:0044205">
    <property type="term" value="P:'de novo' UMP biosynthetic process"/>
    <property type="evidence" value="ECO:0007669"/>
    <property type="project" value="UniProtKB-UniRule"/>
</dbReference>
<keyword evidence="8 11" id="KW-0665">Pyrimidine biosynthesis</keyword>
<feature type="binding site" evidence="11">
    <location>
        <position position="297"/>
    </location>
    <ligand>
        <name>L-glutamine</name>
        <dbReference type="ChEBI" id="CHEBI:58359"/>
    </ligand>
</feature>
<dbReference type="InterPro" id="IPR035686">
    <property type="entry name" value="CPSase_GATase1"/>
</dbReference>
<dbReference type="Gene3D" id="3.50.30.20">
    <property type="entry name" value="Carbamoyl-phosphate synthase small subunit, N-terminal domain"/>
    <property type="match status" value="1"/>
</dbReference>
<evidence type="ECO:0000256" key="1">
    <source>
        <dbReference type="ARBA" id="ARBA00004812"/>
    </source>
</evidence>
<dbReference type="PANTHER" id="PTHR43418:SF7">
    <property type="entry name" value="CARBAMOYL-PHOSPHATE SYNTHASE SMALL CHAIN"/>
    <property type="match status" value="1"/>
</dbReference>
<dbReference type="Pfam" id="PF00988">
    <property type="entry name" value="CPSase_sm_chain"/>
    <property type="match status" value="1"/>
</dbReference>
<evidence type="ECO:0000256" key="8">
    <source>
        <dbReference type="ARBA" id="ARBA00022975"/>
    </source>
</evidence>
<reference evidence="13 14" key="1">
    <citation type="submission" date="2016-10" db="EMBL/GenBank/DDBJ databases">
        <authorList>
            <person name="de Groot N.N."/>
        </authorList>
    </citation>
    <scope>NUCLEOTIDE SEQUENCE [LARGE SCALE GENOMIC DNA]</scope>
    <source>
        <strain evidence="13 14">KHGC13</strain>
    </source>
</reference>
<dbReference type="NCBIfam" id="TIGR01368">
    <property type="entry name" value="CPSaseIIsmall"/>
    <property type="match status" value="1"/>
</dbReference>
<feature type="binding site" evidence="11">
    <location>
        <position position="223"/>
    </location>
    <ligand>
        <name>L-glutamine</name>
        <dbReference type="ChEBI" id="CHEBI:58359"/>
    </ligand>
</feature>
<feature type="active site" evidence="11">
    <location>
        <position position="340"/>
    </location>
</feature>
<dbReference type="PROSITE" id="PS51273">
    <property type="entry name" value="GATASE_TYPE_1"/>
    <property type="match status" value="1"/>
</dbReference>
<dbReference type="GO" id="GO:0006526">
    <property type="term" value="P:L-arginine biosynthetic process"/>
    <property type="evidence" value="ECO:0007669"/>
    <property type="project" value="UniProtKB-UniRule"/>
</dbReference>
<dbReference type="InterPro" id="IPR036480">
    <property type="entry name" value="CarbP_synth_ssu_N_sf"/>
</dbReference>
<dbReference type="SUPFAM" id="SSF52317">
    <property type="entry name" value="Class I glutamine amidotransferase-like"/>
    <property type="match status" value="1"/>
</dbReference>
<evidence type="ECO:0000256" key="10">
    <source>
        <dbReference type="ARBA" id="ARBA00049285"/>
    </source>
</evidence>
<dbReference type="Gene3D" id="3.40.50.880">
    <property type="match status" value="1"/>
</dbReference>
<dbReference type="OrthoDB" id="9804328at2"/>
<dbReference type="InterPro" id="IPR029062">
    <property type="entry name" value="Class_I_gatase-like"/>
</dbReference>
<comment type="pathway">
    <text evidence="1 11">Pyrimidine metabolism; UMP biosynthesis via de novo pathway; (S)-dihydroorotate from bicarbonate: step 1/3.</text>
</comment>
<feature type="binding site" evidence="11">
    <location>
        <position position="300"/>
    </location>
    <ligand>
        <name>L-glutamine</name>
        <dbReference type="ChEBI" id="CHEBI:58359"/>
    </ligand>
</feature>
<keyword evidence="11" id="KW-0028">Amino-acid biosynthesis</keyword>
<feature type="active site" evidence="11">
    <location>
        <position position="342"/>
    </location>
</feature>
<dbReference type="InterPro" id="IPR002474">
    <property type="entry name" value="CarbamoylP_synth_ssu_N"/>
</dbReference>